<dbReference type="EMBL" id="BKCP01013181">
    <property type="protein sequence ID" value="GER57232.1"/>
    <property type="molecule type" value="Genomic_DNA"/>
</dbReference>
<evidence type="ECO:0000256" key="3">
    <source>
        <dbReference type="ARBA" id="ARBA00022833"/>
    </source>
</evidence>
<evidence type="ECO:0000256" key="2">
    <source>
        <dbReference type="ARBA" id="ARBA00022771"/>
    </source>
</evidence>
<accession>A0A5A7RJA6</accession>
<organism evidence="7 8">
    <name type="scientific">Striga asiatica</name>
    <name type="common">Asiatic witchweed</name>
    <name type="synonym">Buchnera asiatica</name>
    <dbReference type="NCBI Taxonomy" id="4170"/>
    <lineage>
        <taxon>Eukaryota</taxon>
        <taxon>Viridiplantae</taxon>
        <taxon>Streptophyta</taxon>
        <taxon>Embryophyta</taxon>
        <taxon>Tracheophyta</taxon>
        <taxon>Spermatophyta</taxon>
        <taxon>Magnoliopsida</taxon>
        <taxon>eudicotyledons</taxon>
        <taxon>Gunneridae</taxon>
        <taxon>Pentapetalae</taxon>
        <taxon>asterids</taxon>
        <taxon>lamiids</taxon>
        <taxon>Lamiales</taxon>
        <taxon>Orobanchaceae</taxon>
        <taxon>Buchnereae</taxon>
        <taxon>Striga</taxon>
    </lineage>
</organism>
<keyword evidence="5" id="KW-0812">Transmembrane</keyword>
<evidence type="ECO:0000259" key="6">
    <source>
        <dbReference type="PROSITE" id="PS51292"/>
    </source>
</evidence>
<dbReference type="InterPro" id="IPR011016">
    <property type="entry name" value="Znf_RING-CH"/>
</dbReference>
<comment type="caution">
    <text evidence="7">The sequence shown here is derived from an EMBL/GenBank/DDBJ whole genome shotgun (WGS) entry which is preliminary data.</text>
</comment>
<evidence type="ECO:0000313" key="8">
    <source>
        <dbReference type="Proteomes" id="UP000325081"/>
    </source>
</evidence>
<dbReference type="PROSITE" id="PS51292">
    <property type="entry name" value="ZF_RING_CH"/>
    <property type="match status" value="1"/>
</dbReference>
<keyword evidence="5" id="KW-1133">Transmembrane helix</keyword>
<keyword evidence="2" id="KW-0863">Zinc-finger</keyword>
<evidence type="ECO:0000256" key="1">
    <source>
        <dbReference type="ARBA" id="ARBA00022723"/>
    </source>
</evidence>
<feature type="region of interest" description="Disordered" evidence="4">
    <location>
        <begin position="1"/>
        <end position="26"/>
    </location>
</feature>
<dbReference type="Pfam" id="PF12906">
    <property type="entry name" value="RINGv"/>
    <property type="match status" value="1"/>
</dbReference>
<dbReference type="AlphaFoldDB" id="A0A5A7RJA6"/>
<dbReference type="PANTHER" id="PTHR46214:SF42">
    <property type="entry name" value="RING-CH-TYPE DOMAIN-CONTAINING PROTEIN"/>
    <property type="match status" value="1"/>
</dbReference>
<dbReference type="InterPro" id="IPR013083">
    <property type="entry name" value="Znf_RING/FYVE/PHD"/>
</dbReference>
<dbReference type="OrthoDB" id="1912066at2759"/>
<keyword evidence="3" id="KW-0862">Zinc</keyword>
<dbReference type="Gene3D" id="3.30.40.10">
    <property type="entry name" value="Zinc/RING finger domain, C3HC4 (zinc finger)"/>
    <property type="match status" value="1"/>
</dbReference>
<evidence type="ECO:0000313" key="7">
    <source>
        <dbReference type="EMBL" id="GER57232.1"/>
    </source>
</evidence>
<evidence type="ECO:0000256" key="5">
    <source>
        <dbReference type="SAM" id="Phobius"/>
    </source>
</evidence>
<protein>
    <submittedName>
        <fullName evidence="7">RING/FYVE/PHD zinc finger superfamily protein</fullName>
    </submittedName>
</protein>
<gene>
    <name evidence="7" type="ORF">STAS_35019</name>
</gene>
<dbReference type="SUPFAM" id="SSF57850">
    <property type="entry name" value="RING/U-box"/>
    <property type="match status" value="1"/>
</dbReference>
<keyword evidence="8" id="KW-1185">Reference proteome</keyword>
<evidence type="ECO:0000256" key="4">
    <source>
        <dbReference type="SAM" id="MobiDB-lite"/>
    </source>
</evidence>
<keyword evidence="5" id="KW-0472">Membrane</keyword>
<dbReference type="SMART" id="SM00744">
    <property type="entry name" value="RINGv"/>
    <property type="match status" value="1"/>
</dbReference>
<name>A0A5A7RJA6_STRAF</name>
<dbReference type="Proteomes" id="UP000325081">
    <property type="component" value="Unassembled WGS sequence"/>
</dbReference>
<dbReference type="GO" id="GO:0008270">
    <property type="term" value="F:zinc ion binding"/>
    <property type="evidence" value="ECO:0007669"/>
    <property type="project" value="UniProtKB-KW"/>
</dbReference>
<feature type="domain" description="RING-CH-type" evidence="6">
    <location>
        <begin position="47"/>
        <end position="114"/>
    </location>
</feature>
<proteinExistence type="predicted"/>
<sequence length="177" mass="18640">MSHSEAQFGSRAPAPPAAGCGGGETEEDGSICLQDVETGGASENKVNFGKLEGDCRICHLSLFSSSPSCSGPAIQLGCACKDDLAAAHKHCADTWFKIRGNKTCEICNSVAENVVGPTDDFDFAQEASESSINEDESGQSNAGVRRCLNGHRLLNILLSCLVFAFAISWLLHFGIPS</sequence>
<reference evidence="8" key="1">
    <citation type="journal article" date="2019" name="Curr. Biol.">
        <title>Genome Sequence of Striga asiatica Provides Insight into the Evolution of Plant Parasitism.</title>
        <authorList>
            <person name="Yoshida S."/>
            <person name="Kim S."/>
            <person name="Wafula E.K."/>
            <person name="Tanskanen J."/>
            <person name="Kim Y.M."/>
            <person name="Honaas L."/>
            <person name="Yang Z."/>
            <person name="Spallek T."/>
            <person name="Conn C.E."/>
            <person name="Ichihashi Y."/>
            <person name="Cheong K."/>
            <person name="Cui S."/>
            <person name="Der J.P."/>
            <person name="Gundlach H."/>
            <person name="Jiao Y."/>
            <person name="Hori C."/>
            <person name="Ishida J.K."/>
            <person name="Kasahara H."/>
            <person name="Kiba T."/>
            <person name="Kim M.S."/>
            <person name="Koo N."/>
            <person name="Laohavisit A."/>
            <person name="Lee Y.H."/>
            <person name="Lumba S."/>
            <person name="McCourt P."/>
            <person name="Mortimer J.C."/>
            <person name="Mutuku J.M."/>
            <person name="Nomura T."/>
            <person name="Sasaki-Sekimoto Y."/>
            <person name="Seto Y."/>
            <person name="Wang Y."/>
            <person name="Wakatake T."/>
            <person name="Sakakibara H."/>
            <person name="Demura T."/>
            <person name="Yamaguchi S."/>
            <person name="Yoneyama K."/>
            <person name="Manabe R.I."/>
            <person name="Nelson D.C."/>
            <person name="Schulman A.H."/>
            <person name="Timko M.P."/>
            <person name="dePamphilis C.W."/>
            <person name="Choi D."/>
            <person name="Shirasu K."/>
        </authorList>
    </citation>
    <scope>NUCLEOTIDE SEQUENCE [LARGE SCALE GENOMIC DNA]</scope>
    <source>
        <strain evidence="8">cv. UVA1</strain>
    </source>
</reference>
<feature type="transmembrane region" description="Helical" evidence="5">
    <location>
        <begin position="153"/>
        <end position="175"/>
    </location>
</feature>
<keyword evidence="1" id="KW-0479">Metal-binding</keyword>
<dbReference type="PANTHER" id="PTHR46214">
    <property type="entry name" value="ZINC FINGER, RING-CH-TYPE"/>
    <property type="match status" value="1"/>
</dbReference>